<dbReference type="EMBL" id="MU167224">
    <property type="protein sequence ID" value="KAG0149830.1"/>
    <property type="molecule type" value="Genomic_DNA"/>
</dbReference>
<organism evidence="1 2">
    <name type="scientific">Cronartium quercuum f. sp. fusiforme G11</name>
    <dbReference type="NCBI Taxonomy" id="708437"/>
    <lineage>
        <taxon>Eukaryota</taxon>
        <taxon>Fungi</taxon>
        <taxon>Dikarya</taxon>
        <taxon>Basidiomycota</taxon>
        <taxon>Pucciniomycotina</taxon>
        <taxon>Pucciniomycetes</taxon>
        <taxon>Pucciniales</taxon>
        <taxon>Coleosporiaceae</taxon>
        <taxon>Cronartium</taxon>
    </lineage>
</organism>
<proteinExistence type="predicted"/>
<protein>
    <submittedName>
        <fullName evidence="1">Uncharacterized protein</fullName>
    </submittedName>
</protein>
<reference evidence="1" key="1">
    <citation type="submission" date="2013-11" db="EMBL/GenBank/DDBJ databases">
        <title>Genome sequence of the fusiform rust pathogen reveals effectors for host alternation and coevolution with pine.</title>
        <authorList>
            <consortium name="DOE Joint Genome Institute"/>
            <person name="Smith K."/>
            <person name="Pendleton A."/>
            <person name="Kubisiak T."/>
            <person name="Anderson C."/>
            <person name="Salamov A."/>
            <person name="Aerts A."/>
            <person name="Riley R."/>
            <person name="Clum A."/>
            <person name="Lindquist E."/>
            <person name="Ence D."/>
            <person name="Campbell M."/>
            <person name="Kronenberg Z."/>
            <person name="Feau N."/>
            <person name="Dhillon B."/>
            <person name="Hamelin R."/>
            <person name="Burleigh J."/>
            <person name="Smith J."/>
            <person name="Yandell M."/>
            <person name="Nelson C."/>
            <person name="Grigoriev I."/>
            <person name="Davis J."/>
        </authorList>
    </citation>
    <scope>NUCLEOTIDE SEQUENCE</scope>
    <source>
        <strain evidence="1">G11</strain>
    </source>
</reference>
<evidence type="ECO:0000313" key="1">
    <source>
        <dbReference type="EMBL" id="KAG0149830.1"/>
    </source>
</evidence>
<gene>
    <name evidence="1" type="ORF">CROQUDRAFT_88667</name>
</gene>
<keyword evidence="2" id="KW-1185">Reference proteome</keyword>
<comment type="caution">
    <text evidence="1">The sequence shown here is derived from an EMBL/GenBank/DDBJ whole genome shotgun (WGS) entry which is preliminary data.</text>
</comment>
<dbReference type="AlphaFoldDB" id="A0A9P6TFK2"/>
<dbReference type="Proteomes" id="UP000886653">
    <property type="component" value="Unassembled WGS sequence"/>
</dbReference>
<evidence type="ECO:0000313" key="2">
    <source>
        <dbReference type="Proteomes" id="UP000886653"/>
    </source>
</evidence>
<name>A0A9P6TFK2_9BASI</name>
<sequence length="63" mass="7176">MVEKGLWGPSEAGRGRIQLRESRKRILGFLMLPNEVVVSGIYPISNTNPKLENQLRSQFPNRP</sequence>
<accession>A0A9P6TFK2</accession>